<evidence type="ECO:0000256" key="6">
    <source>
        <dbReference type="ARBA" id="ARBA00023163"/>
    </source>
</evidence>
<feature type="region of interest" description="Disordered" evidence="10">
    <location>
        <begin position="119"/>
        <end position="237"/>
    </location>
</feature>
<keyword evidence="6 9" id="KW-0804">Transcription</keyword>
<dbReference type="AlphaFoldDB" id="R4XDI2"/>
<comment type="subunit">
    <text evidence="9">Component of the Mediator complex.</text>
</comment>
<dbReference type="Pfam" id="PF08633">
    <property type="entry name" value="Rox3"/>
    <property type="match status" value="1"/>
</dbReference>
<evidence type="ECO:0000256" key="4">
    <source>
        <dbReference type="ARBA" id="ARBA00023015"/>
    </source>
</evidence>
<name>R4XDI2_TAPDE</name>
<evidence type="ECO:0000256" key="5">
    <source>
        <dbReference type="ARBA" id="ARBA00023159"/>
    </source>
</evidence>
<sequence>MTDTTTPAASLVYLVNSCRPEPANPSGMQNLQSVFGLDSLAASVARTDAQGNKIAANKLNKTYKKQVLDLALPGDTDIPKNRFLMDALLSGAAHRAVEDGYRQFTRAEVEDGFALRPGELNGYIKYRPPSPTPKRGGKVDSTGGTPTAASFFLPDRTAVSEPRSRTYSEPRTGRGSGTHNSSVHATRASTPSPIQTRSTAAHVPPPPPSVDGDESSDDGSRFKQLERERKKKLRMKREAEMALGGDYKRRRYDVDGYEFLDSD</sequence>
<dbReference type="OrthoDB" id="2160599at2759"/>
<evidence type="ECO:0000313" key="12">
    <source>
        <dbReference type="Proteomes" id="UP000013776"/>
    </source>
</evidence>
<dbReference type="GO" id="GO:0006357">
    <property type="term" value="P:regulation of transcription by RNA polymerase II"/>
    <property type="evidence" value="ECO:0007669"/>
    <property type="project" value="InterPro"/>
</dbReference>
<dbReference type="InterPro" id="IPR013942">
    <property type="entry name" value="Mediator_Med19_fun"/>
</dbReference>
<proteinExistence type="inferred from homology"/>
<dbReference type="PANTHER" id="PTHR28270">
    <property type="entry name" value="MEDIATOR OF RNA POLYMERASE II TRANSCRIPTION SUBUNIT 19"/>
    <property type="match status" value="1"/>
</dbReference>
<keyword evidence="7 9" id="KW-0539">Nucleus</keyword>
<dbReference type="GO" id="GO:0016592">
    <property type="term" value="C:mediator complex"/>
    <property type="evidence" value="ECO:0007669"/>
    <property type="project" value="InterPro"/>
</dbReference>
<reference evidence="11 12" key="1">
    <citation type="journal article" date="2013" name="MBio">
        <title>Genome sequencing of the plant pathogen Taphrina deformans, the causal agent of peach leaf curl.</title>
        <authorList>
            <person name="Cisse O.H."/>
            <person name="Almeida J.M.G.C.F."/>
            <person name="Fonseca A."/>
            <person name="Kumar A.A."/>
            <person name="Salojaervi J."/>
            <person name="Overmyer K."/>
            <person name="Hauser P.M."/>
            <person name="Pagni M."/>
        </authorList>
    </citation>
    <scope>NUCLEOTIDE SEQUENCE [LARGE SCALE GENOMIC DNA]</scope>
    <source>
        <strain evidence="12">PYCC 5710 / ATCC 11124 / CBS 356.35 / IMI 108563 / JCM 9778 / NBRC 8474</strain>
    </source>
</reference>
<feature type="compositionally biased region" description="Polar residues" evidence="10">
    <location>
        <begin position="177"/>
        <end position="199"/>
    </location>
</feature>
<dbReference type="EMBL" id="CAHR02000165">
    <property type="protein sequence ID" value="CCG83646.1"/>
    <property type="molecule type" value="Genomic_DNA"/>
</dbReference>
<dbReference type="GO" id="GO:0070847">
    <property type="term" value="C:core mediator complex"/>
    <property type="evidence" value="ECO:0007669"/>
    <property type="project" value="TreeGrafter"/>
</dbReference>
<feature type="compositionally biased region" description="Basic and acidic residues" evidence="10">
    <location>
        <begin position="218"/>
        <end position="228"/>
    </location>
</feature>
<dbReference type="VEuPathDB" id="FungiDB:TAPDE_003855"/>
<accession>R4XDI2</accession>
<feature type="compositionally biased region" description="Basic and acidic residues" evidence="10">
    <location>
        <begin position="162"/>
        <end position="172"/>
    </location>
</feature>
<comment type="similarity">
    <text evidence="2 9">Belongs to the Mediator complex subunit 19 family.</text>
</comment>
<keyword evidence="5 9" id="KW-0010">Activator</keyword>
<dbReference type="PANTHER" id="PTHR28270:SF1">
    <property type="entry name" value="MEDIATOR OF RNA POLYMERASE II TRANSCRIPTION SUBUNIT 19"/>
    <property type="match status" value="1"/>
</dbReference>
<evidence type="ECO:0000256" key="8">
    <source>
        <dbReference type="ARBA" id="ARBA00032018"/>
    </source>
</evidence>
<evidence type="ECO:0000256" key="9">
    <source>
        <dbReference type="RuleBase" id="RU364151"/>
    </source>
</evidence>
<comment type="subcellular location">
    <subcellularLocation>
        <location evidence="1 9">Nucleus</location>
    </subcellularLocation>
</comment>
<gene>
    <name evidence="9" type="primary">MED19</name>
    <name evidence="11" type="ORF">TAPDE_003855</name>
</gene>
<organism evidence="11 12">
    <name type="scientific">Taphrina deformans (strain PYCC 5710 / ATCC 11124 / CBS 356.35 / IMI 108563 / JCM 9778 / NBRC 8474)</name>
    <name type="common">Peach leaf curl fungus</name>
    <name type="synonym">Lalaria deformans</name>
    <dbReference type="NCBI Taxonomy" id="1097556"/>
    <lineage>
        <taxon>Eukaryota</taxon>
        <taxon>Fungi</taxon>
        <taxon>Dikarya</taxon>
        <taxon>Ascomycota</taxon>
        <taxon>Taphrinomycotina</taxon>
        <taxon>Taphrinomycetes</taxon>
        <taxon>Taphrinales</taxon>
        <taxon>Taphrinaceae</taxon>
        <taxon>Taphrina</taxon>
    </lineage>
</organism>
<dbReference type="GO" id="GO:0003712">
    <property type="term" value="F:transcription coregulator activity"/>
    <property type="evidence" value="ECO:0007669"/>
    <property type="project" value="InterPro"/>
</dbReference>
<comment type="caution">
    <text evidence="11">The sequence shown here is derived from an EMBL/GenBank/DDBJ whole genome shotgun (WGS) entry which is preliminary data.</text>
</comment>
<evidence type="ECO:0000256" key="3">
    <source>
        <dbReference type="ARBA" id="ARBA00019615"/>
    </source>
</evidence>
<protein>
    <recommendedName>
        <fullName evidence="3 9">Mediator of RNA polymerase II transcription subunit 19</fullName>
    </recommendedName>
    <alternativeName>
        <fullName evidence="8 9">Mediator complex subunit 19</fullName>
    </alternativeName>
</protein>
<keyword evidence="4 9" id="KW-0805">Transcription regulation</keyword>
<keyword evidence="12" id="KW-1185">Reference proteome</keyword>
<evidence type="ECO:0000256" key="2">
    <source>
        <dbReference type="ARBA" id="ARBA00009259"/>
    </source>
</evidence>
<dbReference type="STRING" id="1097556.R4XDI2"/>
<evidence type="ECO:0000313" key="11">
    <source>
        <dbReference type="EMBL" id="CCG83646.1"/>
    </source>
</evidence>
<evidence type="ECO:0000256" key="1">
    <source>
        <dbReference type="ARBA" id="ARBA00004123"/>
    </source>
</evidence>
<evidence type="ECO:0000256" key="10">
    <source>
        <dbReference type="SAM" id="MobiDB-lite"/>
    </source>
</evidence>
<dbReference type="Proteomes" id="UP000013776">
    <property type="component" value="Unassembled WGS sequence"/>
</dbReference>
<evidence type="ECO:0000256" key="7">
    <source>
        <dbReference type="ARBA" id="ARBA00023242"/>
    </source>
</evidence>
<comment type="function">
    <text evidence="9">Component of the Mediator complex, a coactivator involved in the regulated transcription of nearly all RNA polymerase II-dependent genes. Mediator functions as a bridge to convey information from gene-specific regulatory proteins to the basal RNA polymerase II transcription machinery. Mediator is recruited to promoters by direct interactions with regulatory proteins and serves as a scaffold for the assembly of a functional preinitiation complex with RNA polymerase II and the general transcription factors.</text>
</comment>